<gene>
    <name evidence="2" type="ORF">F511_40252</name>
</gene>
<accession>A0A2Z7ARF7</accession>
<keyword evidence="3" id="KW-1185">Reference proteome</keyword>
<evidence type="ECO:0000313" key="2">
    <source>
        <dbReference type="EMBL" id="KZV23470.1"/>
    </source>
</evidence>
<feature type="compositionally biased region" description="Basic residues" evidence="1">
    <location>
        <begin position="19"/>
        <end position="36"/>
    </location>
</feature>
<reference evidence="2 3" key="1">
    <citation type="journal article" date="2015" name="Proc. Natl. Acad. Sci. U.S.A.">
        <title>The resurrection genome of Boea hygrometrica: A blueprint for survival of dehydration.</title>
        <authorList>
            <person name="Xiao L."/>
            <person name="Yang G."/>
            <person name="Zhang L."/>
            <person name="Yang X."/>
            <person name="Zhao S."/>
            <person name="Ji Z."/>
            <person name="Zhou Q."/>
            <person name="Hu M."/>
            <person name="Wang Y."/>
            <person name="Chen M."/>
            <person name="Xu Y."/>
            <person name="Jin H."/>
            <person name="Xiao X."/>
            <person name="Hu G."/>
            <person name="Bao F."/>
            <person name="Hu Y."/>
            <person name="Wan P."/>
            <person name="Li L."/>
            <person name="Deng X."/>
            <person name="Kuang T."/>
            <person name="Xiang C."/>
            <person name="Zhu J.K."/>
            <person name="Oliver M.J."/>
            <person name="He Y."/>
        </authorList>
    </citation>
    <scope>NUCLEOTIDE SEQUENCE [LARGE SCALE GENOMIC DNA]</scope>
    <source>
        <strain evidence="3">cv. XS01</strain>
    </source>
</reference>
<dbReference type="Proteomes" id="UP000250235">
    <property type="component" value="Unassembled WGS sequence"/>
</dbReference>
<protein>
    <submittedName>
        <fullName evidence="2">Uncharacterized protein</fullName>
    </submittedName>
</protein>
<organism evidence="2 3">
    <name type="scientific">Dorcoceras hygrometricum</name>
    <dbReference type="NCBI Taxonomy" id="472368"/>
    <lineage>
        <taxon>Eukaryota</taxon>
        <taxon>Viridiplantae</taxon>
        <taxon>Streptophyta</taxon>
        <taxon>Embryophyta</taxon>
        <taxon>Tracheophyta</taxon>
        <taxon>Spermatophyta</taxon>
        <taxon>Magnoliopsida</taxon>
        <taxon>eudicotyledons</taxon>
        <taxon>Gunneridae</taxon>
        <taxon>Pentapetalae</taxon>
        <taxon>asterids</taxon>
        <taxon>lamiids</taxon>
        <taxon>Lamiales</taxon>
        <taxon>Gesneriaceae</taxon>
        <taxon>Didymocarpoideae</taxon>
        <taxon>Trichosporeae</taxon>
        <taxon>Loxocarpinae</taxon>
        <taxon>Dorcoceras</taxon>
    </lineage>
</organism>
<evidence type="ECO:0000256" key="1">
    <source>
        <dbReference type="SAM" id="MobiDB-lite"/>
    </source>
</evidence>
<dbReference type="AlphaFoldDB" id="A0A2Z7ARF7"/>
<dbReference type="EMBL" id="KV013500">
    <property type="protein sequence ID" value="KZV23470.1"/>
    <property type="molecule type" value="Genomic_DNA"/>
</dbReference>
<sequence length="97" mass="11156">MVAAAHLMNRSLKSTKPIKTLKAKGHKMSPRRRGRGRGQIPEESEGQNEEIQRSFPGRRRTRQIKDEVDVLAARVDEMKLIMMRFQRMNPHTFGGSV</sequence>
<feature type="region of interest" description="Disordered" evidence="1">
    <location>
        <begin position="1"/>
        <end position="63"/>
    </location>
</feature>
<evidence type="ECO:0000313" key="3">
    <source>
        <dbReference type="Proteomes" id="UP000250235"/>
    </source>
</evidence>
<name>A0A2Z7ARF7_9LAMI</name>
<proteinExistence type="predicted"/>